<evidence type="ECO:0000256" key="7">
    <source>
        <dbReference type="ARBA" id="ARBA00023136"/>
    </source>
</evidence>
<dbReference type="PANTHER" id="PTHR47019">
    <property type="entry name" value="LIPID II FLIPPASE MURJ"/>
    <property type="match status" value="1"/>
</dbReference>
<evidence type="ECO:0000256" key="8">
    <source>
        <dbReference type="SAM" id="Phobius"/>
    </source>
</evidence>
<feature type="transmembrane region" description="Helical" evidence="8">
    <location>
        <begin position="361"/>
        <end position="381"/>
    </location>
</feature>
<dbReference type="AlphaFoldDB" id="A0A1G2TE95"/>
<feature type="transmembrane region" description="Helical" evidence="8">
    <location>
        <begin position="138"/>
        <end position="157"/>
    </location>
</feature>
<organism evidence="9 10">
    <name type="scientific">Candidatus Zambryskibacteria bacterium RIFCSPHIGHO2_02_FULL_43_14</name>
    <dbReference type="NCBI Taxonomy" id="1802748"/>
    <lineage>
        <taxon>Bacteria</taxon>
        <taxon>Candidatus Zambryskiibacteriota</taxon>
    </lineage>
</organism>
<keyword evidence="6 8" id="KW-1133">Transmembrane helix</keyword>
<reference evidence="9 10" key="1">
    <citation type="journal article" date="2016" name="Nat. Commun.">
        <title>Thousands of microbial genomes shed light on interconnected biogeochemical processes in an aquifer system.</title>
        <authorList>
            <person name="Anantharaman K."/>
            <person name="Brown C.T."/>
            <person name="Hug L.A."/>
            <person name="Sharon I."/>
            <person name="Castelle C.J."/>
            <person name="Probst A.J."/>
            <person name="Thomas B.C."/>
            <person name="Singh A."/>
            <person name="Wilkins M.J."/>
            <person name="Karaoz U."/>
            <person name="Brodie E.L."/>
            <person name="Williams K.H."/>
            <person name="Hubbard S.S."/>
            <person name="Banfield J.F."/>
        </authorList>
    </citation>
    <scope>NUCLEOTIDE SEQUENCE [LARGE SCALE GENOMIC DNA]</scope>
</reference>
<dbReference type="GO" id="GO:0005886">
    <property type="term" value="C:plasma membrane"/>
    <property type="evidence" value="ECO:0007669"/>
    <property type="project" value="UniProtKB-SubCell"/>
</dbReference>
<gene>
    <name evidence="9" type="ORF">A3C70_02215</name>
</gene>
<protein>
    <recommendedName>
        <fullName evidence="11">Lipid II flippase MurJ</fullName>
    </recommendedName>
</protein>
<feature type="transmembrane region" description="Helical" evidence="8">
    <location>
        <begin position="505"/>
        <end position="530"/>
    </location>
</feature>
<comment type="subcellular location">
    <subcellularLocation>
        <location evidence="1">Cell membrane</location>
        <topology evidence="1">Multi-pass membrane protein</topology>
    </subcellularLocation>
</comment>
<feature type="transmembrane region" description="Helical" evidence="8">
    <location>
        <begin position="282"/>
        <end position="301"/>
    </location>
</feature>
<name>A0A1G2TE95_9BACT</name>
<dbReference type="GO" id="GO:0009252">
    <property type="term" value="P:peptidoglycan biosynthetic process"/>
    <property type="evidence" value="ECO:0007669"/>
    <property type="project" value="UniProtKB-KW"/>
</dbReference>
<dbReference type="PRINTS" id="PR01806">
    <property type="entry name" value="VIRFACTRMVIN"/>
</dbReference>
<feature type="transmembrane region" description="Helical" evidence="8">
    <location>
        <begin position="58"/>
        <end position="82"/>
    </location>
</feature>
<dbReference type="GO" id="GO:0008360">
    <property type="term" value="P:regulation of cell shape"/>
    <property type="evidence" value="ECO:0007669"/>
    <property type="project" value="UniProtKB-KW"/>
</dbReference>
<evidence type="ECO:0000313" key="10">
    <source>
        <dbReference type="Proteomes" id="UP000178175"/>
    </source>
</evidence>
<evidence type="ECO:0008006" key="11">
    <source>
        <dbReference type="Google" id="ProtNLM"/>
    </source>
</evidence>
<keyword evidence="7 8" id="KW-0472">Membrane</keyword>
<dbReference type="EMBL" id="MHVR01000021">
    <property type="protein sequence ID" value="OHA95625.1"/>
    <property type="molecule type" value="Genomic_DNA"/>
</dbReference>
<sequence>MVRKIFGFLYKETNSLNQAAFLLGLFAFLSQVLAFLRDRLLAHIFGASLELDIYYAAFRIPDLIFVTVASIVSLSVLIPFIVEKEALGHKALRDFVNSIFSFFSILIIAAAGLAYFLIPTLSGILFKGFSGAALVEAITISRILLLSPIILGFSNLFGSLTQAYNRFTIYALSPILYNAGIIVGIILLAERLGITGVAIGVVLGASLHVLVQVPFVFASGLFPKPSFKSLDFTTIGKVINISLPRTLTLSMTNIATIFLVSMASLMTAGSVSVLSFSLNLQSVPLSIIGVSYSLAAFPTLSRRFRDNNVEAFKQQMATTARLIIFWSLPLTSLFVVLRAQIVRVVLGSGLFDWEDTRLTAAALALFTISSMFQSLLLLLMRGFYSAGLTRKPFFINLFSTAILIAGTWGLVKVFYFSEEFRYFIGALLKVEDLPDTAVLMLPLGFSIATIINGLIHWVAFEKEFRGFSHGIIRTFFDCLGASIIMGMVAYLGLNIFAPLFDTATLLGIFLQGAAAGLLSITAGIVVLVILKNKEFFEIRNALHQKFWKTKVIATDPEIV</sequence>
<keyword evidence="4" id="KW-0133">Cell shape</keyword>
<accession>A0A1G2TE95</accession>
<evidence type="ECO:0000256" key="5">
    <source>
        <dbReference type="ARBA" id="ARBA00022984"/>
    </source>
</evidence>
<keyword evidence="3 8" id="KW-0812">Transmembrane</keyword>
<dbReference type="Pfam" id="PF03023">
    <property type="entry name" value="MurJ"/>
    <property type="match status" value="1"/>
</dbReference>
<dbReference type="PANTHER" id="PTHR47019:SF1">
    <property type="entry name" value="LIPID II FLIPPASE MURJ"/>
    <property type="match status" value="1"/>
</dbReference>
<evidence type="ECO:0000256" key="3">
    <source>
        <dbReference type="ARBA" id="ARBA00022692"/>
    </source>
</evidence>
<feature type="transmembrane region" description="Helical" evidence="8">
    <location>
        <begin position="322"/>
        <end position="341"/>
    </location>
</feature>
<feature type="transmembrane region" description="Helical" evidence="8">
    <location>
        <begin position="471"/>
        <end position="493"/>
    </location>
</feature>
<feature type="transmembrane region" description="Helical" evidence="8">
    <location>
        <begin position="194"/>
        <end position="218"/>
    </location>
</feature>
<comment type="caution">
    <text evidence="9">The sequence shown here is derived from an EMBL/GenBank/DDBJ whole genome shotgun (WGS) entry which is preliminary data.</text>
</comment>
<evidence type="ECO:0000256" key="2">
    <source>
        <dbReference type="ARBA" id="ARBA00022475"/>
    </source>
</evidence>
<keyword evidence="5" id="KW-0573">Peptidoglycan synthesis</keyword>
<dbReference type="Proteomes" id="UP000178175">
    <property type="component" value="Unassembled WGS sequence"/>
</dbReference>
<dbReference type="InterPro" id="IPR004268">
    <property type="entry name" value="MurJ"/>
</dbReference>
<dbReference type="InterPro" id="IPR051050">
    <property type="entry name" value="Lipid_II_flippase_MurJ/MviN"/>
</dbReference>
<dbReference type="GO" id="GO:0034204">
    <property type="term" value="P:lipid translocation"/>
    <property type="evidence" value="ECO:0007669"/>
    <property type="project" value="TreeGrafter"/>
</dbReference>
<feature type="transmembrane region" description="Helical" evidence="8">
    <location>
        <begin position="393"/>
        <end position="417"/>
    </location>
</feature>
<feature type="transmembrane region" description="Helical" evidence="8">
    <location>
        <begin position="169"/>
        <end position="188"/>
    </location>
</feature>
<evidence type="ECO:0000313" key="9">
    <source>
        <dbReference type="EMBL" id="OHA95625.1"/>
    </source>
</evidence>
<evidence type="ECO:0000256" key="6">
    <source>
        <dbReference type="ARBA" id="ARBA00022989"/>
    </source>
</evidence>
<evidence type="ECO:0000256" key="1">
    <source>
        <dbReference type="ARBA" id="ARBA00004651"/>
    </source>
</evidence>
<feature type="transmembrane region" description="Helical" evidence="8">
    <location>
        <begin position="94"/>
        <end position="118"/>
    </location>
</feature>
<proteinExistence type="predicted"/>
<keyword evidence="2" id="KW-1003">Cell membrane</keyword>
<evidence type="ECO:0000256" key="4">
    <source>
        <dbReference type="ARBA" id="ARBA00022960"/>
    </source>
</evidence>
<dbReference type="GO" id="GO:0015648">
    <property type="term" value="F:lipid-linked peptidoglycan transporter activity"/>
    <property type="evidence" value="ECO:0007669"/>
    <property type="project" value="TreeGrafter"/>
</dbReference>
<feature type="transmembrane region" description="Helical" evidence="8">
    <location>
        <begin position="437"/>
        <end position="459"/>
    </location>
</feature>